<sequence length="174" mass="18463">MFQTIKDNFAMAVIALLTIAVIVSGAMWAVTAGQLSAANTSLTNEIAAKAVIQTDLDNATVQLKAAEVEKERLRLDAALTAKTLTVREQGRDAVDSELVSTQTKAKAVIEDSTDDIVKAWAVASVPVELNRLLEYSANCAHGDSNANGLCTASAGTHERMRDPQVHGPNKPATF</sequence>
<gene>
    <name evidence="2" type="ORF">H9J30_11885</name>
</gene>
<keyword evidence="3" id="KW-1185">Reference proteome</keyword>
<reference evidence="2 3" key="1">
    <citation type="submission" date="2020-08" db="EMBL/GenBank/DDBJ databases">
        <title>Whole genome sequence of Shewanella sp strain PS-2.</title>
        <authorList>
            <person name="Das S.K."/>
        </authorList>
    </citation>
    <scope>NUCLEOTIDE SEQUENCE [LARGE SCALE GENOMIC DNA]</scope>
    <source>
        <strain evidence="2 3">PS-2</strain>
    </source>
</reference>
<protein>
    <submittedName>
        <fullName evidence="2">Uncharacterized protein</fullName>
    </submittedName>
</protein>
<feature type="coiled-coil region" evidence="1">
    <location>
        <begin position="49"/>
        <end position="76"/>
    </location>
</feature>
<keyword evidence="1" id="KW-0175">Coiled coil</keyword>
<accession>A0ABS9QWA5</accession>
<evidence type="ECO:0000313" key="3">
    <source>
        <dbReference type="Proteomes" id="UP000829384"/>
    </source>
</evidence>
<proteinExistence type="predicted"/>
<evidence type="ECO:0000313" key="2">
    <source>
        <dbReference type="EMBL" id="MCG9964611.1"/>
    </source>
</evidence>
<evidence type="ECO:0000256" key="1">
    <source>
        <dbReference type="SAM" id="Coils"/>
    </source>
</evidence>
<comment type="caution">
    <text evidence="2">The sequence shown here is derived from an EMBL/GenBank/DDBJ whole genome shotgun (WGS) entry which is preliminary data.</text>
</comment>
<organism evidence="2 3">
    <name type="scientific">Shewanella cutis</name>
    <dbReference type="NCBI Taxonomy" id="2766780"/>
    <lineage>
        <taxon>Bacteria</taxon>
        <taxon>Pseudomonadati</taxon>
        <taxon>Pseudomonadota</taxon>
        <taxon>Gammaproteobacteria</taxon>
        <taxon>Alteromonadales</taxon>
        <taxon>Shewanellaceae</taxon>
        <taxon>Shewanella</taxon>
    </lineage>
</organism>
<dbReference type="EMBL" id="JACSDI010000007">
    <property type="protein sequence ID" value="MCG9964611.1"/>
    <property type="molecule type" value="Genomic_DNA"/>
</dbReference>
<name>A0ABS9QWA5_9GAMM</name>
<dbReference type="Proteomes" id="UP000829384">
    <property type="component" value="Unassembled WGS sequence"/>
</dbReference>